<dbReference type="SUPFAM" id="SSF53850">
    <property type="entry name" value="Periplasmic binding protein-like II"/>
    <property type="match status" value="1"/>
</dbReference>
<feature type="domain" description="Solute-binding protein family 3/N-terminal" evidence="3">
    <location>
        <begin position="24"/>
        <end position="246"/>
    </location>
</feature>
<evidence type="ECO:0000259" key="3">
    <source>
        <dbReference type="SMART" id="SM00062"/>
    </source>
</evidence>
<name>A0AAD0QZ42_PSEDL</name>
<evidence type="ECO:0000313" key="5">
    <source>
        <dbReference type="Proteomes" id="UP000256503"/>
    </source>
</evidence>
<gene>
    <name evidence="4" type="ORF">DVB73_14580</name>
</gene>
<dbReference type="EMBL" id="CP031146">
    <property type="protein sequence ID" value="AXM96919.1"/>
    <property type="molecule type" value="Genomic_DNA"/>
</dbReference>
<keyword evidence="2" id="KW-0732">Signal</keyword>
<dbReference type="PANTHER" id="PTHR35936:SF25">
    <property type="entry name" value="ABC TRANSPORTER SUBSTRATE-BINDING PROTEIN"/>
    <property type="match status" value="1"/>
</dbReference>
<dbReference type="Proteomes" id="UP000256503">
    <property type="component" value="Chromosome"/>
</dbReference>
<organism evidence="4 5">
    <name type="scientific">Pseudomonas plecoglossicida</name>
    <dbReference type="NCBI Taxonomy" id="70775"/>
    <lineage>
        <taxon>Bacteria</taxon>
        <taxon>Pseudomonadati</taxon>
        <taxon>Pseudomonadota</taxon>
        <taxon>Gammaproteobacteria</taxon>
        <taxon>Pseudomonadales</taxon>
        <taxon>Pseudomonadaceae</taxon>
        <taxon>Pseudomonas</taxon>
    </lineage>
</organism>
<dbReference type="RefSeq" id="WP_016395324.1">
    <property type="nucleotide sequence ID" value="NZ_BSOM01000011.1"/>
</dbReference>
<dbReference type="PANTHER" id="PTHR35936">
    <property type="entry name" value="MEMBRANE-BOUND LYTIC MUREIN TRANSGLYCOSYLASE F"/>
    <property type="match status" value="1"/>
</dbReference>
<reference evidence="4 5" key="1">
    <citation type="submission" date="2018-07" db="EMBL/GenBank/DDBJ databases">
        <title>Complete genome sequence of a Pseudomonas plecoglossicida strain pathogenic to the marine fish, Larimichthys crocea.</title>
        <authorList>
            <person name="Tao Z."/>
        </authorList>
    </citation>
    <scope>NUCLEOTIDE SEQUENCE [LARGE SCALE GENOMIC DNA]</scope>
    <source>
        <strain evidence="4 5">XSDHY-P</strain>
    </source>
</reference>
<accession>A0AAD0QZ42</accession>
<evidence type="ECO:0000313" key="4">
    <source>
        <dbReference type="EMBL" id="AXM96919.1"/>
    </source>
</evidence>
<comment type="similarity">
    <text evidence="1">Belongs to the bacterial solute-binding protein 3 family.</text>
</comment>
<protein>
    <submittedName>
        <fullName evidence="4">Amino acid ABC transporter substrate-binding protein</fullName>
    </submittedName>
</protein>
<proteinExistence type="inferred from homology"/>
<dbReference type="AlphaFoldDB" id="A0AAD0QZ42"/>
<dbReference type="SMART" id="SM00062">
    <property type="entry name" value="PBPb"/>
    <property type="match status" value="1"/>
</dbReference>
<sequence length="262" mass="29892">MPVINRLLCIFLLACLSPMALGERLRLVSDDWAPYIYRQADQPTGIDYEVTTEVFRRLGVEVEWEFLPWKRCLAMVEQGLADGVMDIFKIEARKGYMVYPVEPMSDVEFVLYQASKRRHVVDQLSDLRDLTVGTSPGYAYGPAFEQAAGFTRESAQSHEANFGKLVLGRIDLLVTDRMVGRYLRRQLGLEKQVEELPLVISRQSQYLGLARKPGREKLAQAFADELRRFKQEPAYVAIIARYIGDTGHLPDAVEQQESSTQR</sequence>
<dbReference type="Pfam" id="PF00497">
    <property type="entry name" value="SBP_bac_3"/>
    <property type="match status" value="1"/>
</dbReference>
<evidence type="ECO:0000256" key="1">
    <source>
        <dbReference type="ARBA" id="ARBA00010333"/>
    </source>
</evidence>
<dbReference type="Gene3D" id="3.40.190.10">
    <property type="entry name" value="Periplasmic binding protein-like II"/>
    <property type="match status" value="2"/>
</dbReference>
<evidence type="ECO:0000256" key="2">
    <source>
        <dbReference type="ARBA" id="ARBA00022729"/>
    </source>
</evidence>
<dbReference type="GeneID" id="49614642"/>
<dbReference type="InterPro" id="IPR001638">
    <property type="entry name" value="Solute-binding_3/MltF_N"/>
</dbReference>